<organism evidence="3 4">
    <name type="scientific">Merluccius polli</name>
    <name type="common">Benguela hake</name>
    <name type="synonym">Merluccius cadenati</name>
    <dbReference type="NCBI Taxonomy" id="89951"/>
    <lineage>
        <taxon>Eukaryota</taxon>
        <taxon>Metazoa</taxon>
        <taxon>Chordata</taxon>
        <taxon>Craniata</taxon>
        <taxon>Vertebrata</taxon>
        <taxon>Euteleostomi</taxon>
        <taxon>Actinopterygii</taxon>
        <taxon>Neopterygii</taxon>
        <taxon>Teleostei</taxon>
        <taxon>Neoteleostei</taxon>
        <taxon>Acanthomorphata</taxon>
        <taxon>Zeiogadaria</taxon>
        <taxon>Gadariae</taxon>
        <taxon>Gadiformes</taxon>
        <taxon>Gadoidei</taxon>
        <taxon>Merlucciidae</taxon>
        <taxon>Merluccius</taxon>
    </lineage>
</organism>
<dbReference type="PANTHER" id="PTHR47027">
    <property type="entry name" value="REVERSE TRANSCRIPTASE DOMAIN-CONTAINING PROTEIN"/>
    <property type="match status" value="1"/>
</dbReference>
<feature type="domain" description="BROMI middle region" evidence="1">
    <location>
        <begin position="195"/>
        <end position="253"/>
    </location>
</feature>
<comment type="caution">
    <text evidence="3">The sequence shown here is derived from an EMBL/GenBank/DDBJ whole genome shotgun (WGS) entry which is preliminary data.</text>
</comment>
<reference evidence="3" key="1">
    <citation type="journal article" date="2023" name="Front. Mar. Sci.">
        <title>A new Merluccius polli reference genome to investigate the effects of global change in West African waters.</title>
        <authorList>
            <person name="Mateo J.L."/>
            <person name="Blanco-Fernandez C."/>
            <person name="Garcia-Vazquez E."/>
            <person name="Machado-Schiaffino G."/>
        </authorList>
    </citation>
    <scope>NUCLEOTIDE SEQUENCE</scope>
    <source>
        <strain evidence="3">C29</strain>
        <tissue evidence="3">Fin</tissue>
    </source>
</reference>
<dbReference type="AlphaFoldDB" id="A0AA47P359"/>
<dbReference type="Pfam" id="PF14961">
    <property type="entry name" value="BROMI"/>
    <property type="match status" value="1"/>
</dbReference>
<dbReference type="PANTHER" id="PTHR47027:SF30">
    <property type="entry name" value="THAP-TYPE DOMAIN-CONTAINING PROTEIN"/>
    <property type="match status" value="1"/>
</dbReference>
<evidence type="ECO:0000313" key="3">
    <source>
        <dbReference type="EMBL" id="KAK0148831.1"/>
    </source>
</evidence>
<dbReference type="EMBL" id="JAOPHQ010001995">
    <property type="protein sequence ID" value="KAK0148831.1"/>
    <property type="molecule type" value="Genomic_DNA"/>
</dbReference>
<accession>A0AA47P359</accession>
<dbReference type="InterPro" id="IPR032735">
    <property type="entry name" value="BROMI_M"/>
</dbReference>
<feature type="domain" description="BROMI C-terminal Rab TBC-like" evidence="2">
    <location>
        <begin position="271"/>
        <end position="582"/>
    </location>
</feature>
<sequence length="634" mass="70303">MYRGRLGLSVPACCLQSPTGQKGPIGLLQIDGIPHRRCPPVGSGIAATAGTDHLAATAPVGRLNNGGAEHGPLGLNVPRLPRYMVKALPESIFVPALTYGHELWVVTERTRSRVQAAEISFLRGVAGLSLRGRVRSSVIREELGVDPLLLRVERSQMRWLGHLVRMPPGRLPGEVFRARPTGRRPRGRPRTRWRDYSFLSLVNLLSSTHSVWELLGGQPLPQKPAYSLREVPSSIADLIDRLIAVDSEAKINSLFNYEQSHTFGLRLLSVLCCNLDSFLLLESQYAICSMLLLCQKENVTEPASAEGEPILDSLSVERNHVLVRVCAMGGPSERKLPPRALQEGPDPYPWPMFLSYPSPPPQCYTLGAATLNHSKQDSEISAFLASSTDPVKEERWMAACRKQYCKAMSTTPNSLTGTVLSRLLEKVVSVNTSTNHFFASAHYKAKESSVKSVELSSVQRLGINICVRYGRSLGLLKEECTEELALLLKHTQLFLSAQQASVPTHPSILIPLPRLRTGLATTYPETERDQSSHQGQDWLAATMFLIMAGDVNKTLCWLVEFSSLLCSAFLWPARMHNSSHLSPFKSQVCGWVRSSYHKPWRQFSVSLTHSSSTPVWVQVQLAITYEFIQDITKT</sequence>
<gene>
    <name evidence="3" type="primary">tbc1d32_1</name>
    <name evidence="3" type="ORF">N1851_010743</name>
</gene>
<proteinExistence type="predicted"/>
<evidence type="ECO:0000259" key="2">
    <source>
        <dbReference type="Pfam" id="PF23440"/>
    </source>
</evidence>
<keyword evidence="4" id="KW-1185">Reference proteome</keyword>
<name>A0AA47P359_MERPO</name>
<protein>
    <submittedName>
        <fullName evidence="3">Protein broad-minded</fullName>
    </submittedName>
</protein>
<evidence type="ECO:0000313" key="4">
    <source>
        <dbReference type="Proteomes" id="UP001174136"/>
    </source>
</evidence>
<dbReference type="InterPro" id="IPR055392">
    <property type="entry name" value="BROMI_C"/>
</dbReference>
<dbReference type="Proteomes" id="UP001174136">
    <property type="component" value="Unassembled WGS sequence"/>
</dbReference>
<dbReference type="Pfam" id="PF23440">
    <property type="entry name" value="BROMI_C"/>
    <property type="match status" value="1"/>
</dbReference>
<evidence type="ECO:0000259" key="1">
    <source>
        <dbReference type="Pfam" id="PF14961"/>
    </source>
</evidence>